<evidence type="ECO:0000256" key="2">
    <source>
        <dbReference type="SAM" id="SignalP"/>
    </source>
</evidence>
<dbReference type="PROSITE" id="PS51257">
    <property type="entry name" value="PROKAR_LIPOPROTEIN"/>
    <property type="match status" value="1"/>
</dbReference>
<dbReference type="PROSITE" id="PS51123">
    <property type="entry name" value="OMPA_2"/>
    <property type="match status" value="1"/>
</dbReference>
<dbReference type="SUPFAM" id="SSF103088">
    <property type="entry name" value="OmpA-like"/>
    <property type="match status" value="1"/>
</dbReference>
<dbReference type="OrthoDB" id="5243843at2"/>
<sequence length="395" mass="38973">MSTISTRLLAAAAAVVAAALLAGCASGTAVGPSAQADCPTAPALALVVPVHQNAQEPGVPQEWDCALDRAIRDGAPISVVTAEGRPQVLLKGFRADVSADNPQAVEDDVVAAKNTVIASVASASASSAGNDLLGAVALAADLAPGGQILSLDNGTTDTGVVRTADEGMTTLVDPADVAQLVVDRGACPAVEGARVQLYSLGYQVAPAEPISTRQRTRVAQTWESVLVACGAEVAAVALPRTGEGPAGAYTTRAIAPEADPAMPALAAASSCEATLPDAVVGFVADEATLLSPADARSAVAAAARQLAACSGDVQVVGTTSSAGTEAGRAALSARRAEAVRDLLADALGVPAGAIAATGLGYDEGPLGGCVVDRVDGVLDPALAAQNRKVVIRIGG</sequence>
<dbReference type="Pfam" id="PF00691">
    <property type="entry name" value="OmpA"/>
    <property type="match status" value="1"/>
</dbReference>
<dbReference type="Proteomes" id="UP000321720">
    <property type="component" value="Unassembled WGS sequence"/>
</dbReference>
<keyword evidence="1" id="KW-0472">Membrane</keyword>
<feature type="chain" id="PRO_5039584051" description="OmpA-like domain-containing protein" evidence="2">
    <location>
        <begin position="28"/>
        <end position="395"/>
    </location>
</feature>
<evidence type="ECO:0000259" key="3">
    <source>
        <dbReference type="PROSITE" id="PS51123"/>
    </source>
</evidence>
<evidence type="ECO:0000313" key="4">
    <source>
        <dbReference type="EMBL" id="GEL95970.1"/>
    </source>
</evidence>
<evidence type="ECO:0000256" key="1">
    <source>
        <dbReference type="PROSITE-ProRule" id="PRU00473"/>
    </source>
</evidence>
<reference evidence="4 5" key="1">
    <citation type="submission" date="2019-07" db="EMBL/GenBank/DDBJ databases">
        <title>Whole genome shotgun sequence of Cellulomonas composti NBRC 100758.</title>
        <authorList>
            <person name="Hosoyama A."/>
            <person name="Uohara A."/>
            <person name="Ohji S."/>
            <person name="Ichikawa N."/>
        </authorList>
    </citation>
    <scope>NUCLEOTIDE SEQUENCE [LARGE SCALE GENOMIC DNA]</scope>
    <source>
        <strain evidence="4 5">NBRC 100758</strain>
    </source>
</reference>
<dbReference type="InterPro" id="IPR036737">
    <property type="entry name" value="OmpA-like_sf"/>
</dbReference>
<keyword evidence="2" id="KW-0732">Signal</keyword>
<keyword evidence="5" id="KW-1185">Reference proteome</keyword>
<protein>
    <recommendedName>
        <fullName evidence="3">OmpA-like domain-containing protein</fullName>
    </recommendedName>
</protein>
<dbReference type="RefSeq" id="WP_146843606.1">
    <property type="nucleotide sequence ID" value="NZ_BJWG01000013.1"/>
</dbReference>
<dbReference type="InterPro" id="IPR006665">
    <property type="entry name" value="OmpA-like"/>
</dbReference>
<dbReference type="AlphaFoldDB" id="A0A511JD99"/>
<accession>A0A511JD99</accession>
<feature type="signal peptide" evidence="2">
    <location>
        <begin position="1"/>
        <end position="27"/>
    </location>
</feature>
<organism evidence="4 5">
    <name type="scientific">Cellulomonas composti</name>
    <dbReference type="NCBI Taxonomy" id="266130"/>
    <lineage>
        <taxon>Bacteria</taxon>
        <taxon>Bacillati</taxon>
        <taxon>Actinomycetota</taxon>
        <taxon>Actinomycetes</taxon>
        <taxon>Micrococcales</taxon>
        <taxon>Cellulomonadaceae</taxon>
        <taxon>Cellulomonas</taxon>
    </lineage>
</organism>
<evidence type="ECO:0000313" key="5">
    <source>
        <dbReference type="Proteomes" id="UP000321720"/>
    </source>
</evidence>
<comment type="caution">
    <text evidence="4">The sequence shown here is derived from an EMBL/GenBank/DDBJ whole genome shotgun (WGS) entry which is preliminary data.</text>
</comment>
<dbReference type="Gene3D" id="3.30.1330.60">
    <property type="entry name" value="OmpA-like domain"/>
    <property type="match status" value="1"/>
</dbReference>
<feature type="domain" description="OmpA-like" evidence="3">
    <location>
        <begin position="269"/>
        <end position="395"/>
    </location>
</feature>
<gene>
    <name evidence="4" type="ORF">CCO02nite_26280</name>
</gene>
<name>A0A511JD99_9CELL</name>
<dbReference type="EMBL" id="BJWG01000013">
    <property type="protein sequence ID" value="GEL95970.1"/>
    <property type="molecule type" value="Genomic_DNA"/>
</dbReference>
<proteinExistence type="predicted"/>
<dbReference type="GO" id="GO:0016020">
    <property type="term" value="C:membrane"/>
    <property type="evidence" value="ECO:0007669"/>
    <property type="project" value="UniProtKB-UniRule"/>
</dbReference>